<proteinExistence type="inferred from homology"/>
<reference evidence="6 7" key="1">
    <citation type="submission" date="2018-05" db="EMBL/GenBank/DDBJ databases">
        <authorList>
            <person name="Goeker M."/>
            <person name="Huntemann M."/>
            <person name="Clum A."/>
            <person name="Pillay M."/>
            <person name="Palaniappan K."/>
            <person name="Varghese N."/>
            <person name="Mikhailova N."/>
            <person name="Stamatis D."/>
            <person name="Reddy T."/>
            <person name="Daum C."/>
            <person name="Shapiro N."/>
            <person name="Ivanova N."/>
            <person name="Kyrpides N."/>
            <person name="Woyke T."/>
        </authorList>
    </citation>
    <scope>NUCLEOTIDE SEQUENCE [LARGE SCALE GENOMIC DNA]</scope>
    <source>
        <strain evidence="6 7">DSM 26524</strain>
    </source>
</reference>
<feature type="domain" description="Fibronectin type III-like" evidence="5">
    <location>
        <begin position="630"/>
        <end position="700"/>
    </location>
</feature>
<dbReference type="AlphaFoldDB" id="A0AB73T2T0"/>
<dbReference type="EMBL" id="QGGY01000007">
    <property type="protein sequence ID" value="PWJ75059.1"/>
    <property type="molecule type" value="Genomic_DNA"/>
</dbReference>
<dbReference type="InterPro" id="IPR026891">
    <property type="entry name" value="Fn3-like"/>
</dbReference>
<evidence type="ECO:0000256" key="1">
    <source>
        <dbReference type="ARBA" id="ARBA00005336"/>
    </source>
</evidence>
<dbReference type="InterPro" id="IPR017853">
    <property type="entry name" value="GH"/>
</dbReference>
<evidence type="ECO:0000313" key="6">
    <source>
        <dbReference type="EMBL" id="PWJ75059.1"/>
    </source>
</evidence>
<dbReference type="InterPro" id="IPR001764">
    <property type="entry name" value="Glyco_hydro_3_N"/>
</dbReference>
<accession>A0AB73T2T0</accession>
<dbReference type="InterPro" id="IPR013783">
    <property type="entry name" value="Ig-like_fold"/>
</dbReference>
<evidence type="ECO:0000259" key="5">
    <source>
        <dbReference type="SMART" id="SM01217"/>
    </source>
</evidence>
<keyword evidence="4" id="KW-0326">Glycosidase</keyword>
<comment type="similarity">
    <text evidence="1 4">Belongs to the glycosyl hydrolase 3 family.</text>
</comment>
<evidence type="ECO:0000256" key="2">
    <source>
        <dbReference type="ARBA" id="ARBA00022801"/>
    </source>
</evidence>
<dbReference type="PANTHER" id="PTHR42715">
    <property type="entry name" value="BETA-GLUCOSIDASE"/>
    <property type="match status" value="1"/>
</dbReference>
<dbReference type="SUPFAM" id="SSF51445">
    <property type="entry name" value="(Trans)glycosidases"/>
    <property type="match status" value="1"/>
</dbReference>
<name>A0AB73T2T0_9FIRM</name>
<dbReference type="RefSeq" id="WP_257497696.1">
    <property type="nucleotide sequence ID" value="NZ_JANKBI010000007.1"/>
</dbReference>
<sequence length="802" mass="89419">MSAKLINRESIPALLKEMTTEEKAVLVTGRSSFTTQALEKYGIPSCRVLDGGTGVNLFQYYGDVIQRASWEEDETMRESLGGVANSVMIMKLLEKEEKGAVLDEREKTVRHIIDEKMKEITPSGQLPGCFPPGILLGATWDPETVYLCGNAVAKEMDAYQVDMVLGSPNVNIHRDPLNGRIFEGYSEDPCLTAKLAPNFVRGIQDEGLTANVKHFAANNQETHRQNINELIPVRALYEIYFPGFKACVQDANVKSLMDAYNKINGKACAMNSWLLTDVLRDEWGYEGLVISDWGAVYEQAEGIAAGNDLDMPGPRSTQPILEAVESGRLPVEALDRAVTKILEMLLDMPVMKGRRNTCINREYSRRAAYQGAAEGCVLLKNNGLLPLADSVNISFIGERSERFLESGGGSAMVYTDQSTGMAAVTRERIGDSHVTIGRIAPESDVVVITVSAWGQEGNDRPQMDIEPEDKELLLETLSKARELRKKVVVVLNICGPVDMTEYIDDADAVLCVFLPGQEGGNVASQILFGDINPSGKLPLTFPRHYRDCPTFGNFPGCAAEVCYGEGILVGYRYYEKKKVKPLFSFGFGLSYSTFSISDLKLTSDRMDMDRDEELQAFVRVKNISRIDGKEVVQLYIRDPKSTLLKPEKELKNFKKVFLKAGEETEIRFTITRHDLESYDPRLQQWVAEAGKYQVLVGNSSDNIVERQEFLAVGVTAYNYNETTMLATLYEDGRAREILESALKKYDMEGELADCLYYFPHREIGKVLDMLCGNAAGIQEEELKSWKNGVMEQLRELDLSVLG</sequence>
<dbReference type="Pfam" id="PF14310">
    <property type="entry name" value="Fn3-like"/>
    <property type="match status" value="1"/>
</dbReference>
<dbReference type="Gene3D" id="3.40.50.1700">
    <property type="entry name" value="Glycoside hydrolase family 3 C-terminal domain"/>
    <property type="match status" value="1"/>
</dbReference>
<organism evidence="6 7">
    <name type="scientific">Murimonas intestini</name>
    <dbReference type="NCBI Taxonomy" id="1337051"/>
    <lineage>
        <taxon>Bacteria</taxon>
        <taxon>Bacillati</taxon>
        <taxon>Bacillota</taxon>
        <taxon>Clostridia</taxon>
        <taxon>Lachnospirales</taxon>
        <taxon>Lachnospiraceae</taxon>
        <taxon>Murimonas</taxon>
    </lineage>
</organism>
<dbReference type="GO" id="GO:0008422">
    <property type="term" value="F:beta-glucosidase activity"/>
    <property type="evidence" value="ECO:0007669"/>
    <property type="project" value="UniProtKB-ARBA"/>
</dbReference>
<keyword evidence="7" id="KW-1185">Reference proteome</keyword>
<dbReference type="PANTHER" id="PTHR42715:SF10">
    <property type="entry name" value="BETA-GLUCOSIDASE"/>
    <property type="match status" value="1"/>
</dbReference>
<dbReference type="InterPro" id="IPR036881">
    <property type="entry name" value="Glyco_hydro_3_C_sf"/>
</dbReference>
<dbReference type="GO" id="GO:0005975">
    <property type="term" value="P:carbohydrate metabolic process"/>
    <property type="evidence" value="ECO:0007669"/>
    <property type="project" value="InterPro"/>
</dbReference>
<evidence type="ECO:0000256" key="4">
    <source>
        <dbReference type="RuleBase" id="RU361161"/>
    </source>
</evidence>
<dbReference type="InterPro" id="IPR002772">
    <property type="entry name" value="Glyco_hydro_3_C"/>
</dbReference>
<dbReference type="Pfam" id="PF00933">
    <property type="entry name" value="Glyco_hydro_3"/>
    <property type="match status" value="1"/>
</dbReference>
<dbReference type="InterPro" id="IPR036962">
    <property type="entry name" value="Glyco_hydro_3_N_sf"/>
</dbReference>
<evidence type="ECO:0000313" key="7">
    <source>
        <dbReference type="Proteomes" id="UP000245412"/>
    </source>
</evidence>
<keyword evidence="3" id="KW-0119">Carbohydrate metabolism</keyword>
<comment type="caution">
    <text evidence="6">The sequence shown here is derived from an EMBL/GenBank/DDBJ whole genome shotgun (WGS) entry which is preliminary data.</text>
</comment>
<dbReference type="InterPro" id="IPR019800">
    <property type="entry name" value="Glyco_hydro_3_AS"/>
</dbReference>
<dbReference type="Gene3D" id="3.20.20.300">
    <property type="entry name" value="Glycoside hydrolase, family 3, N-terminal domain"/>
    <property type="match status" value="1"/>
</dbReference>
<dbReference type="InterPro" id="IPR050288">
    <property type="entry name" value="Cellulose_deg_GH3"/>
</dbReference>
<protein>
    <submittedName>
        <fullName evidence="6">Beta-glucosidase</fullName>
    </submittedName>
</protein>
<dbReference type="FunFam" id="2.60.40.10:FF:000495">
    <property type="entry name" value="Periplasmic beta-glucosidase"/>
    <property type="match status" value="1"/>
</dbReference>
<dbReference type="Gene3D" id="2.60.40.10">
    <property type="entry name" value="Immunoglobulins"/>
    <property type="match status" value="1"/>
</dbReference>
<dbReference type="SMART" id="SM01217">
    <property type="entry name" value="Fn3_like"/>
    <property type="match status" value="1"/>
</dbReference>
<evidence type="ECO:0000256" key="3">
    <source>
        <dbReference type="ARBA" id="ARBA00023277"/>
    </source>
</evidence>
<dbReference type="Pfam" id="PF01915">
    <property type="entry name" value="Glyco_hydro_3_C"/>
    <property type="match status" value="1"/>
</dbReference>
<dbReference type="PROSITE" id="PS00775">
    <property type="entry name" value="GLYCOSYL_HYDROL_F3"/>
    <property type="match status" value="1"/>
</dbReference>
<dbReference type="Proteomes" id="UP000245412">
    <property type="component" value="Unassembled WGS sequence"/>
</dbReference>
<dbReference type="SUPFAM" id="SSF52279">
    <property type="entry name" value="Beta-D-glucan exohydrolase, C-terminal domain"/>
    <property type="match status" value="1"/>
</dbReference>
<keyword evidence="2 4" id="KW-0378">Hydrolase</keyword>
<gene>
    <name evidence="6" type="ORF">C7383_10766</name>
</gene>